<feature type="domain" description="HAMP" evidence="8">
    <location>
        <begin position="318"/>
        <end position="370"/>
    </location>
</feature>
<organism evidence="9 10">
    <name type="scientific">Lederbergia lenta</name>
    <name type="common">Bacillus lentus</name>
    <dbReference type="NCBI Taxonomy" id="1467"/>
    <lineage>
        <taxon>Bacteria</taxon>
        <taxon>Bacillati</taxon>
        <taxon>Bacillota</taxon>
        <taxon>Bacilli</taxon>
        <taxon>Bacillales</taxon>
        <taxon>Bacillaceae</taxon>
        <taxon>Lederbergia</taxon>
    </lineage>
</organism>
<dbReference type="InterPro" id="IPR036890">
    <property type="entry name" value="HATPase_C_sf"/>
</dbReference>
<name>A0A2X4WBV9_LEDLE</name>
<feature type="transmembrane region" description="Helical" evidence="7">
    <location>
        <begin position="297"/>
        <end position="321"/>
    </location>
</feature>
<dbReference type="Gene3D" id="3.30.565.10">
    <property type="entry name" value="Histidine kinase-like ATPase, C-terminal domain"/>
    <property type="match status" value="1"/>
</dbReference>
<dbReference type="SUPFAM" id="SSF55874">
    <property type="entry name" value="ATPase domain of HSP90 chaperone/DNA topoisomerase II/histidine kinase"/>
    <property type="match status" value="1"/>
</dbReference>
<comment type="subcellular location">
    <subcellularLocation>
        <location evidence="1">Cell membrane</location>
        <topology evidence="1">Multi-pass membrane protein</topology>
    </subcellularLocation>
</comment>
<dbReference type="Pfam" id="PF00672">
    <property type="entry name" value="HAMP"/>
    <property type="match status" value="1"/>
</dbReference>
<sequence length="601" mass="69185">MKAFIIRKFNDLKLKNKLMLSFVGVIFFPILIVGIFLTQELREIALNDALEVTQMNVDRVKKRTDELLKIPIYISNNLQFDSRLSNLTNEEYETIYDVVNAYSNYNDFQYYEELYPIVDQIYFYMDNPTMLNNWSFLPLDDITRKEKWYQAANEDNGLIRWFYLSNPTKGGNPQLSLVRKINFLEYKTSGMLVITIDQAQLNWILDQESSLTVIADENNYIVAANSEKMIGSKIDGLIDSTFTTDQLPLTLESEVNGESSQIIADYLLTEASGNQLKVISVVSTKQIVKDANRLSQLGATITVIAVFMAFLLISAVSWLLAKRISNLSGKINRVAEGDLETKLIIDGNDEIGQLSQKFNYMVANIRALIDQVKETSHQKNLIEKQQDKMKFKMLASQINPHFLFNTLESIRMKAHLKGEKEIADIVKLLGKLMRKNLETSGTKVRLKEEMEVVRCYLEIQKFRFEDRLTYDLQIEKSAEMVLIHPLIIQPLVENAIIHGLEEKEKDGKVFVKAFMKDDFLHVSIEDNGVGIHAYKIKKIYESLKEQSEKDGVRIGLRNVHQRLVLTYGNESGLFIYSTEGYGTQIKFKIPWEDKNVYSDHC</sequence>
<keyword evidence="7" id="KW-0812">Transmembrane</keyword>
<dbReference type="GO" id="GO:0005886">
    <property type="term" value="C:plasma membrane"/>
    <property type="evidence" value="ECO:0007669"/>
    <property type="project" value="UniProtKB-SubCell"/>
</dbReference>
<dbReference type="GO" id="GO:0000155">
    <property type="term" value="F:phosphorelay sensor kinase activity"/>
    <property type="evidence" value="ECO:0007669"/>
    <property type="project" value="InterPro"/>
</dbReference>
<evidence type="ECO:0000256" key="7">
    <source>
        <dbReference type="SAM" id="Phobius"/>
    </source>
</evidence>
<gene>
    <name evidence="9" type="primary">ypdA_5</name>
    <name evidence="9" type="ORF">NCTC4824_02870</name>
</gene>
<dbReference type="InterPro" id="IPR050640">
    <property type="entry name" value="Bact_2-comp_sensor_kinase"/>
</dbReference>
<dbReference type="Pfam" id="PF06580">
    <property type="entry name" value="His_kinase"/>
    <property type="match status" value="1"/>
</dbReference>
<dbReference type="PANTHER" id="PTHR34220:SF7">
    <property type="entry name" value="SENSOR HISTIDINE KINASE YPDA"/>
    <property type="match status" value="1"/>
</dbReference>
<keyword evidence="4" id="KW-0808">Transferase</keyword>
<dbReference type="Gene3D" id="6.10.340.10">
    <property type="match status" value="1"/>
</dbReference>
<keyword evidence="3" id="KW-0597">Phosphoprotein</keyword>
<reference evidence="9 10" key="1">
    <citation type="submission" date="2018-06" db="EMBL/GenBank/DDBJ databases">
        <authorList>
            <consortium name="Pathogen Informatics"/>
            <person name="Doyle S."/>
        </authorList>
    </citation>
    <scope>NUCLEOTIDE SEQUENCE [LARGE SCALE GENOMIC DNA]</scope>
    <source>
        <strain evidence="9 10">NCTC4824</strain>
    </source>
</reference>
<dbReference type="AlphaFoldDB" id="A0A2X4WBV9"/>
<evidence type="ECO:0000256" key="2">
    <source>
        <dbReference type="ARBA" id="ARBA00022475"/>
    </source>
</evidence>
<dbReference type="InterPro" id="IPR010559">
    <property type="entry name" value="Sig_transdc_His_kin_internal"/>
</dbReference>
<dbReference type="SUPFAM" id="SSF158472">
    <property type="entry name" value="HAMP domain-like"/>
    <property type="match status" value="1"/>
</dbReference>
<evidence type="ECO:0000256" key="1">
    <source>
        <dbReference type="ARBA" id="ARBA00004651"/>
    </source>
</evidence>
<feature type="transmembrane region" description="Helical" evidence="7">
    <location>
        <begin position="20"/>
        <end position="37"/>
    </location>
</feature>
<evidence type="ECO:0000256" key="3">
    <source>
        <dbReference type="ARBA" id="ARBA00022553"/>
    </source>
</evidence>
<dbReference type="PROSITE" id="PS50885">
    <property type="entry name" value="HAMP"/>
    <property type="match status" value="1"/>
</dbReference>
<dbReference type="SMART" id="SM00387">
    <property type="entry name" value="HATPase_c"/>
    <property type="match status" value="1"/>
</dbReference>
<protein>
    <submittedName>
        <fullName evidence="9">Two-component sensor histidine kinase</fullName>
    </submittedName>
</protein>
<dbReference type="Pfam" id="PF02518">
    <property type="entry name" value="HATPase_c"/>
    <property type="match status" value="1"/>
</dbReference>
<keyword evidence="7" id="KW-1133">Transmembrane helix</keyword>
<evidence type="ECO:0000256" key="4">
    <source>
        <dbReference type="ARBA" id="ARBA00022679"/>
    </source>
</evidence>
<evidence type="ECO:0000256" key="5">
    <source>
        <dbReference type="ARBA" id="ARBA00022777"/>
    </source>
</evidence>
<keyword evidence="5 9" id="KW-0418">Kinase</keyword>
<dbReference type="InterPro" id="IPR003594">
    <property type="entry name" value="HATPase_dom"/>
</dbReference>
<keyword evidence="10" id="KW-1185">Reference proteome</keyword>
<dbReference type="Proteomes" id="UP000249134">
    <property type="component" value="Chromosome 1"/>
</dbReference>
<dbReference type="RefSeq" id="WP_066140237.1">
    <property type="nucleotide sequence ID" value="NZ_CBCSGM010000001.1"/>
</dbReference>
<dbReference type="KEGG" id="blen:NCTC4824_02870"/>
<dbReference type="SMART" id="SM00304">
    <property type="entry name" value="HAMP"/>
    <property type="match status" value="1"/>
</dbReference>
<evidence type="ECO:0000259" key="8">
    <source>
        <dbReference type="PROSITE" id="PS50885"/>
    </source>
</evidence>
<keyword evidence="6 7" id="KW-0472">Membrane</keyword>
<dbReference type="InterPro" id="IPR003660">
    <property type="entry name" value="HAMP_dom"/>
</dbReference>
<keyword evidence="2" id="KW-1003">Cell membrane</keyword>
<dbReference type="PANTHER" id="PTHR34220">
    <property type="entry name" value="SENSOR HISTIDINE KINASE YPDA"/>
    <property type="match status" value="1"/>
</dbReference>
<evidence type="ECO:0000256" key="6">
    <source>
        <dbReference type="ARBA" id="ARBA00023136"/>
    </source>
</evidence>
<dbReference type="STRING" id="1348624.GCA_001591545_01918"/>
<dbReference type="EMBL" id="LS483476">
    <property type="protein sequence ID" value="SQI60651.1"/>
    <property type="molecule type" value="Genomic_DNA"/>
</dbReference>
<dbReference type="CDD" id="cd06225">
    <property type="entry name" value="HAMP"/>
    <property type="match status" value="1"/>
</dbReference>
<proteinExistence type="predicted"/>
<accession>A0A2X4WBV9</accession>
<evidence type="ECO:0000313" key="10">
    <source>
        <dbReference type="Proteomes" id="UP000249134"/>
    </source>
</evidence>
<evidence type="ECO:0000313" key="9">
    <source>
        <dbReference type="EMBL" id="SQI60651.1"/>
    </source>
</evidence>